<comment type="similarity">
    <text evidence="4">Belongs to the YcgR family.</text>
</comment>
<feature type="domain" description="Type III secretion system flagellar brake protein YcgR PilZN" evidence="6">
    <location>
        <begin position="28"/>
        <end position="134"/>
    </location>
</feature>
<evidence type="ECO:0000259" key="6">
    <source>
        <dbReference type="Pfam" id="PF07317"/>
    </source>
</evidence>
<dbReference type="Gene3D" id="2.40.10.220">
    <property type="entry name" value="predicted glycosyltransferase like domains"/>
    <property type="match status" value="1"/>
</dbReference>
<dbReference type="EMBL" id="FLQY01000137">
    <property type="protein sequence ID" value="SBT07532.1"/>
    <property type="molecule type" value="Genomic_DNA"/>
</dbReference>
<dbReference type="AlphaFoldDB" id="A0A1A8XSP8"/>
<dbReference type="RefSeq" id="WP_186410914.1">
    <property type="nucleotide sequence ID" value="NZ_FLQY01000137.1"/>
</dbReference>
<dbReference type="Pfam" id="PF07317">
    <property type="entry name" value="PilZN"/>
    <property type="match status" value="1"/>
</dbReference>
<reference evidence="7 8" key="1">
    <citation type="submission" date="2016-06" db="EMBL/GenBank/DDBJ databases">
        <authorList>
            <person name="Kjaerup R.B."/>
            <person name="Dalgaard T.S."/>
            <person name="Juul-Madsen H.R."/>
        </authorList>
    </citation>
    <scope>NUCLEOTIDE SEQUENCE [LARGE SCALE GENOMIC DNA]</scope>
    <source>
        <strain evidence="7">2</strain>
    </source>
</reference>
<evidence type="ECO:0000313" key="8">
    <source>
        <dbReference type="Proteomes" id="UP000199600"/>
    </source>
</evidence>
<organism evidence="7 8">
    <name type="scientific">Candidatus Propionivibrio aalborgensis</name>
    <dbReference type="NCBI Taxonomy" id="1860101"/>
    <lineage>
        <taxon>Bacteria</taxon>
        <taxon>Pseudomonadati</taxon>
        <taxon>Pseudomonadota</taxon>
        <taxon>Betaproteobacteria</taxon>
        <taxon>Rhodocyclales</taxon>
        <taxon>Rhodocyclaceae</taxon>
        <taxon>Propionivibrio</taxon>
    </lineage>
</organism>
<keyword evidence="7" id="KW-0282">Flagellum</keyword>
<dbReference type="GO" id="GO:0009425">
    <property type="term" value="C:bacterial-type flagellum basal body"/>
    <property type="evidence" value="ECO:0007669"/>
    <property type="project" value="UniProtKB-SubCell"/>
</dbReference>
<comment type="subunit">
    <text evidence="4">Monomer. Interacts with the flagellar basal bodies.</text>
</comment>
<dbReference type="InterPro" id="IPR012349">
    <property type="entry name" value="Split_barrel_FMN-bd"/>
</dbReference>
<dbReference type="InterPro" id="IPR009875">
    <property type="entry name" value="PilZ_domain"/>
</dbReference>
<sequence>MAETEIQPDSDSSPPQFELDYSDEYSRFLLHSQSEILAILRVLISKGAMITVHFDEGRSFLLSSMIALIADNREFILDIGGDKEMNQRALLAKRLIFTTKIDKVKVQFSLNKLSPTQSEGRAAFRGSVPETLLRLQRREFFRLSTPIANPVKLKAMVRRNDNSAHHVELPLVDVSGGGVGLMVTPEQAQFFQKGDTLRDCKVMLPNEGLLVATLSVRTLFSVTTRNGSRLVRLGCEFVDLPALRLTMLQRYITRVERERKAQLNGML</sequence>
<evidence type="ECO:0000256" key="2">
    <source>
        <dbReference type="ARBA" id="ARBA00022741"/>
    </source>
</evidence>
<keyword evidence="7" id="KW-0969">Cilium</keyword>
<keyword evidence="8" id="KW-1185">Reference proteome</keyword>
<evidence type="ECO:0000313" key="7">
    <source>
        <dbReference type="EMBL" id="SBT07532.1"/>
    </source>
</evidence>
<evidence type="ECO:0000256" key="4">
    <source>
        <dbReference type="HAMAP-Rule" id="MF_01457"/>
    </source>
</evidence>
<dbReference type="GO" id="GO:0071973">
    <property type="term" value="P:bacterial-type flagellum-dependent cell motility"/>
    <property type="evidence" value="ECO:0007669"/>
    <property type="project" value="UniProtKB-UniRule"/>
</dbReference>
<proteinExistence type="inferred from homology"/>
<comment type="subcellular location">
    <subcellularLocation>
        <location evidence="4">Bacterial flagellum basal body</location>
    </subcellularLocation>
</comment>
<keyword evidence="2 4" id="KW-0547">Nucleotide-binding</keyword>
<dbReference type="InterPro" id="IPR023787">
    <property type="entry name" value="T3SS_YcgR"/>
</dbReference>
<comment type="function">
    <text evidence="4">Acts as a flagellar brake, regulating swimming and swarming in a bis-(3'-5') cyclic diguanylic acid (c-di-GMP)-dependent manner. Binds 1 c-di-GMP dimer per subunit. Increasing levels of c-di-GMP lead to decreased motility.</text>
</comment>
<dbReference type="HAMAP" id="MF_01457">
    <property type="entry name" value="YcgR"/>
    <property type="match status" value="1"/>
</dbReference>
<dbReference type="GO" id="GO:0035438">
    <property type="term" value="F:cyclic-di-GMP binding"/>
    <property type="evidence" value="ECO:0007669"/>
    <property type="project" value="UniProtKB-UniRule"/>
</dbReference>
<dbReference type="GO" id="GO:0071945">
    <property type="term" value="P:regulation of bacterial-type flagellum-dependent cell motility by regulation of motor speed"/>
    <property type="evidence" value="ECO:0007669"/>
    <property type="project" value="UniProtKB-UniRule"/>
</dbReference>
<keyword evidence="1 4" id="KW-0973">c-di-GMP</keyword>
<protein>
    <recommendedName>
        <fullName evidence="4">Flagellar brake protein YcgR</fullName>
    </recommendedName>
    <alternativeName>
        <fullName evidence="4">Cyclic di-GMP binding protein YcgR</fullName>
    </alternativeName>
</protein>
<accession>A0A1A8XSP8</accession>
<gene>
    <name evidence="4 7" type="primary">ycgR</name>
    <name evidence="7" type="ORF">PROAA_2210021</name>
</gene>
<keyword evidence="7" id="KW-0966">Cell projection</keyword>
<dbReference type="Gene3D" id="2.30.110.10">
    <property type="entry name" value="Electron Transport, Fmn-binding Protein, Chain A"/>
    <property type="match status" value="1"/>
</dbReference>
<keyword evidence="3 4" id="KW-0975">Bacterial flagellum</keyword>
<dbReference type="InterPro" id="IPR009926">
    <property type="entry name" value="T3SS_YcgR_PilZN"/>
</dbReference>
<name>A0A1A8XSP8_9RHOO</name>
<dbReference type="Pfam" id="PF07238">
    <property type="entry name" value="PilZ"/>
    <property type="match status" value="1"/>
</dbReference>
<feature type="domain" description="PilZ" evidence="5">
    <location>
        <begin position="136"/>
        <end position="253"/>
    </location>
</feature>
<evidence type="ECO:0000259" key="5">
    <source>
        <dbReference type="Pfam" id="PF07238"/>
    </source>
</evidence>
<dbReference type="Proteomes" id="UP000199600">
    <property type="component" value="Unassembled WGS sequence"/>
</dbReference>
<evidence type="ECO:0000256" key="1">
    <source>
        <dbReference type="ARBA" id="ARBA00022636"/>
    </source>
</evidence>
<evidence type="ECO:0000256" key="3">
    <source>
        <dbReference type="ARBA" id="ARBA00023143"/>
    </source>
</evidence>